<dbReference type="InParanoid" id="A0A2K2DB92"/>
<evidence type="ECO:0000313" key="4">
    <source>
        <dbReference type="Proteomes" id="UP000008810"/>
    </source>
</evidence>
<reference evidence="2 3" key="1">
    <citation type="journal article" date="2010" name="Nature">
        <title>Genome sequencing and analysis of the model grass Brachypodium distachyon.</title>
        <authorList>
            <consortium name="International Brachypodium Initiative"/>
        </authorList>
    </citation>
    <scope>NUCLEOTIDE SEQUENCE [LARGE SCALE GENOMIC DNA]</scope>
    <source>
        <strain evidence="2 3">Bd21</strain>
    </source>
</reference>
<accession>A0A2K2DB92</accession>
<sequence length="73" mass="7595">MADDTLDASPAATPVAAETSAPARTPVPVDRLPCPLATEGVVRALDSLSPVGRSHPFPRLGRFWQDGGMGRAL</sequence>
<keyword evidence="4" id="KW-1185">Reference proteome</keyword>
<dbReference type="AlphaFoldDB" id="A0A2K2DB92"/>
<dbReference type="EnsemblPlants" id="PNT71532">
    <property type="protein sequence ID" value="PNT71532"/>
    <property type="gene ID" value="BRADI_2g30475v3"/>
</dbReference>
<evidence type="ECO:0000313" key="2">
    <source>
        <dbReference type="EMBL" id="PNT71532.1"/>
    </source>
</evidence>
<reference evidence="2" key="2">
    <citation type="submission" date="2017-06" db="EMBL/GenBank/DDBJ databases">
        <title>WGS assembly of Brachypodium distachyon.</title>
        <authorList>
            <consortium name="The International Brachypodium Initiative"/>
            <person name="Lucas S."/>
            <person name="Harmon-Smith M."/>
            <person name="Lail K."/>
            <person name="Tice H."/>
            <person name="Grimwood J."/>
            <person name="Bruce D."/>
            <person name="Barry K."/>
            <person name="Shu S."/>
            <person name="Lindquist E."/>
            <person name="Wang M."/>
            <person name="Pitluck S."/>
            <person name="Vogel J.P."/>
            <person name="Garvin D.F."/>
            <person name="Mockler T.C."/>
            <person name="Schmutz J."/>
            <person name="Rokhsar D."/>
            <person name="Bevan M.W."/>
        </authorList>
    </citation>
    <scope>NUCLEOTIDE SEQUENCE</scope>
    <source>
        <strain evidence="2">Bd21</strain>
    </source>
</reference>
<organism evidence="2">
    <name type="scientific">Brachypodium distachyon</name>
    <name type="common">Purple false brome</name>
    <name type="synonym">Trachynia distachya</name>
    <dbReference type="NCBI Taxonomy" id="15368"/>
    <lineage>
        <taxon>Eukaryota</taxon>
        <taxon>Viridiplantae</taxon>
        <taxon>Streptophyta</taxon>
        <taxon>Embryophyta</taxon>
        <taxon>Tracheophyta</taxon>
        <taxon>Spermatophyta</taxon>
        <taxon>Magnoliopsida</taxon>
        <taxon>Liliopsida</taxon>
        <taxon>Poales</taxon>
        <taxon>Poaceae</taxon>
        <taxon>BOP clade</taxon>
        <taxon>Pooideae</taxon>
        <taxon>Stipodae</taxon>
        <taxon>Brachypodieae</taxon>
        <taxon>Brachypodium</taxon>
    </lineage>
</organism>
<proteinExistence type="predicted"/>
<gene>
    <name evidence="2" type="ORF">BRADI_2g30475v3</name>
</gene>
<dbReference type="Proteomes" id="UP000008810">
    <property type="component" value="Chromosome 2"/>
</dbReference>
<dbReference type="Gramene" id="PNT71532">
    <property type="protein sequence ID" value="PNT71532"/>
    <property type="gene ID" value="BRADI_2g30475v3"/>
</dbReference>
<name>A0A2K2DB92_BRADI</name>
<reference evidence="3" key="3">
    <citation type="submission" date="2018-08" db="UniProtKB">
        <authorList>
            <consortium name="EnsemblPlants"/>
        </authorList>
    </citation>
    <scope>IDENTIFICATION</scope>
    <source>
        <strain evidence="3">cv. Bd21</strain>
    </source>
</reference>
<protein>
    <submittedName>
        <fullName evidence="2 3">Uncharacterized protein</fullName>
    </submittedName>
</protein>
<dbReference type="EMBL" id="CM000881">
    <property type="protein sequence ID" value="PNT71532.1"/>
    <property type="molecule type" value="Genomic_DNA"/>
</dbReference>
<evidence type="ECO:0000313" key="3">
    <source>
        <dbReference type="EnsemblPlants" id="PNT71532"/>
    </source>
</evidence>
<evidence type="ECO:0000256" key="1">
    <source>
        <dbReference type="SAM" id="MobiDB-lite"/>
    </source>
</evidence>
<feature type="region of interest" description="Disordered" evidence="1">
    <location>
        <begin position="1"/>
        <end position="30"/>
    </location>
</feature>